<evidence type="ECO:0000313" key="1">
    <source>
        <dbReference type="EMBL" id="AXN02546.1"/>
    </source>
</evidence>
<evidence type="ECO:0000313" key="2">
    <source>
        <dbReference type="Proteomes" id="UP000257084"/>
    </source>
</evidence>
<name>A0A346E0P1_9PROT</name>
<sequence length="55" mass="6662">MSRNNMKYKIGEKILIKNGKNKNIIAYLVYYKNELLFLKSKKKIIKIFYSNVKIY</sequence>
<accession>A0A346E0P1</accession>
<dbReference type="AlphaFoldDB" id="A0A346E0P1"/>
<protein>
    <submittedName>
        <fullName evidence="1">50S ribosomal subunit protein L24</fullName>
    </submittedName>
</protein>
<dbReference type="Proteomes" id="UP000257084">
    <property type="component" value="Chromosome"/>
</dbReference>
<organism evidence="1 2">
    <name type="scientific">Candidatus Vidania fulgoroideorum</name>
    <dbReference type="NCBI Taxonomy" id="881286"/>
    <lineage>
        <taxon>Bacteria</taxon>
        <taxon>Pseudomonadati</taxon>
        <taxon>Pseudomonadota</taxon>
        <taxon>Betaproteobacteria</taxon>
        <taxon>Candidatus Vidania</taxon>
    </lineage>
</organism>
<reference evidence="1 2" key="1">
    <citation type="submission" date="2018-03" db="EMBL/GenBank/DDBJ databases">
        <title>A parallel universe: an anciently diverged bacterial symbiosis in a Hawaiian planthopper (Hemiptera: Cixiidae) reveals rearranged nutritional responsibilities.</title>
        <authorList>
            <person name="Bennett G."/>
            <person name="Mao M."/>
        </authorList>
    </citation>
    <scope>NUCLEOTIDE SEQUENCE [LARGE SCALE GENOMIC DNA]</scope>
    <source>
        <strain evidence="1 2">OLIH</strain>
    </source>
</reference>
<proteinExistence type="predicted"/>
<dbReference type="EMBL" id="CP028360">
    <property type="protein sequence ID" value="AXN02546.1"/>
    <property type="molecule type" value="Genomic_DNA"/>
</dbReference>
<dbReference type="KEGG" id="vfg:C9I84_164"/>
<keyword evidence="2" id="KW-1185">Reference proteome</keyword>
<gene>
    <name evidence="1" type="ORF">C9I84_164</name>
</gene>